<dbReference type="PANTHER" id="PTHR10751">
    <property type="entry name" value="GUANYLATE BINDING PROTEIN"/>
    <property type="match status" value="1"/>
</dbReference>
<sequence length="867" mass="101371">MGEAIPFIQISDEGEFTVDIEAMTMLQKYDTKKIACISIAGPYRSGKSFLANRFIGQMKGFEIGSTQKSCTRGIWIWNQPIEINVDTHAFLIDTEGLHSVDRYTDLDSKIFTLSILLSSMFVYNTMGHITSNCIEELNVAVNLAKNLMKLREKEEQNHEETKEIKHTEEEVEELNSLLPSLFWVLRDFSLDLESFTSSEYLNDCLKKVYGKNDPNLKENAIKKHFSQIECHPLVRPTFKEKDVAHVMDLEYESLREEFRAGVDTLMKRVLTRPKLKTIGNKNMTGSMLLGMAIEYTEAINSGTVPTIYNSFERVAHAEAQRFVDNQIEKYKIELKHTISEDSEHPLNEEDIDDIFNKFLKKSIKSLAIKLYDTVSVSAFLEVQKQLEKSLKEDFNEVKNINYQKSLKYNYDYLVKSFKDMKNEKIETVEDINPSFIQTYYEEYYELCNKYDRASIGPAKSEAFCKFINFDFNNAHQELLDDLDLAFKEDINNLQIRVLELQKSEQKWISILNSLKNSITASEDQRQKLYEEKKNLEEKIEELQKVINDSTSEHSKKVEIRLLKLKSDKKLIETKIKEKKETVDDYRKEIDELEVVLQNNKDQKLTLQRDKIKEVSTRKNKLQLMRNEYDQRKQKFKDKSDFIALNSAFKVIKNSLDDVKALLAEQDKSKDIKSKIQELRKKYEEATDYGKSIELSSKVKHMKTLLQEKQKYAEKKRILQEKLEEASKEADEIQEEKAKLDKEARILKTKKKLLIRENKMLTDDTNYLGGSLLINQLDLTKYLDEKDSEEKHNLESLQQRFYGETVKMATLCEDIDNITCFISEFVKEAKESSKKRQSVVRIKAFSELQEEDQENINEMLSNQDIEFK</sequence>
<keyword evidence="5" id="KW-0175">Coiled coil</keyword>
<dbReference type="GO" id="GO:0003924">
    <property type="term" value="F:GTPase activity"/>
    <property type="evidence" value="ECO:0007669"/>
    <property type="project" value="InterPro"/>
</dbReference>
<comment type="caution">
    <text evidence="7">The sequence shown here is derived from an EMBL/GenBank/DDBJ whole genome shotgun (WGS) entry which is preliminary data.</text>
</comment>
<evidence type="ECO:0000256" key="1">
    <source>
        <dbReference type="ARBA" id="ARBA00022741"/>
    </source>
</evidence>
<evidence type="ECO:0000256" key="4">
    <source>
        <dbReference type="PROSITE-ProRule" id="PRU01052"/>
    </source>
</evidence>
<gene>
    <name evidence="7" type="ORF">ECRASSUSDP1_LOCUS25703</name>
</gene>
<organism evidence="7 8">
    <name type="scientific">Euplotes crassus</name>
    <dbReference type="NCBI Taxonomy" id="5936"/>
    <lineage>
        <taxon>Eukaryota</taxon>
        <taxon>Sar</taxon>
        <taxon>Alveolata</taxon>
        <taxon>Ciliophora</taxon>
        <taxon>Intramacronucleata</taxon>
        <taxon>Spirotrichea</taxon>
        <taxon>Hypotrichia</taxon>
        <taxon>Euplotida</taxon>
        <taxon>Euplotidae</taxon>
        <taxon>Moneuplotes</taxon>
    </lineage>
</organism>
<dbReference type="InterPro" id="IPR015894">
    <property type="entry name" value="Guanylate-bd_N"/>
</dbReference>
<keyword evidence="8" id="KW-1185">Reference proteome</keyword>
<dbReference type="AlphaFoldDB" id="A0AAD1Y5D7"/>
<dbReference type="SUPFAM" id="SSF48340">
    <property type="entry name" value="Interferon-induced guanylate-binding protein 1 (GBP1), C-terminal domain"/>
    <property type="match status" value="1"/>
</dbReference>
<proteinExistence type="inferred from homology"/>
<dbReference type="Gene3D" id="3.40.50.300">
    <property type="entry name" value="P-loop containing nucleotide triphosphate hydrolases"/>
    <property type="match status" value="1"/>
</dbReference>
<evidence type="ECO:0000256" key="2">
    <source>
        <dbReference type="ARBA" id="ARBA00022801"/>
    </source>
</evidence>
<reference evidence="7" key="1">
    <citation type="submission" date="2023-07" db="EMBL/GenBank/DDBJ databases">
        <authorList>
            <consortium name="AG Swart"/>
            <person name="Singh M."/>
            <person name="Singh A."/>
            <person name="Seah K."/>
            <person name="Emmerich C."/>
        </authorList>
    </citation>
    <scope>NUCLEOTIDE SEQUENCE</scope>
    <source>
        <strain evidence="7">DP1</strain>
    </source>
</reference>
<dbReference type="Pfam" id="PF02841">
    <property type="entry name" value="GBP_C"/>
    <property type="match status" value="1"/>
</dbReference>
<evidence type="ECO:0000259" key="6">
    <source>
        <dbReference type="PROSITE" id="PS51715"/>
    </source>
</evidence>
<feature type="domain" description="GB1/RHD3-type G" evidence="6">
    <location>
        <begin position="31"/>
        <end position="275"/>
    </location>
</feature>
<dbReference type="Pfam" id="PF02263">
    <property type="entry name" value="GBP"/>
    <property type="match status" value="1"/>
</dbReference>
<dbReference type="InterPro" id="IPR027417">
    <property type="entry name" value="P-loop_NTPase"/>
</dbReference>
<dbReference type="InterPro" id="IPR030386">
    <property type="entry name" value="G_GB1_RHD3_dom"/>
</dbReference>
<keyword evidence="2" id="KW-0378">Hydrolase</keyword>
<evidence type="ECO:0000313" key="8">
    <source>
        <dbReference type="Proteomes" id="UP001295684"/>
    </source>
</evidence>
<feature type="coiled-coil region" evidence="5">
    <location>
        <begin position="511"/>
        <end position="756"/>
    </location>
</feature>
<dbReference type="InterPro" id="IPR003191">
    <property type="entry name" value="Guanylate-bd/ATL_C"/>
</dbReference>
<keyword evidence="3" id="KW-0342">GTP-binding</keyword>
<dbReference type="EMBL" id="CAMPGE010026498">
    <property type="protein sequence ID" value="CAI2384181.1"/>
    <property type="molecule type" value="Genomic_DNA"/>
</dbReference>
<evidence type="ECO:0000256" key="5">
    <source>
        <dbReference type="SAM" id="Coils"/>
    </source>
</evidence>
<dbReference type="SUPFAM" id="SSF52540">
    <property type="entry name" value="P-loop containing nucleoside triphosphate hydrolases"/>
    <property type="match status" value="1"/>
</dbReference>
<keyword evidence="1" id="KW-0547">Nucleotide-binding</keyword>
<comment type="similarity">
    <text evidence="4">Belongs to the TRAFAC class dynamin-like GTPase superfamily. GB1/RHD3 GTPase family.</text>
</comment>
<evidence type="ECO:0000256" key="3">
    <source>
        <dbReference type="ARBA" id="ARBA00023134"/>
    </source>
</evidence>
<accession>A0AAD1Y5D7</accession>
<protein>
    <recommendedName>
        <fullName evidence="6">GB1/RHD3-type G domain-containing protein</fullName>
    </recommendedName>
</protein>
<dbReference type="PROSITE" id="PS51715">
    <property type="entry name" value="G_GB1_RHD3"/>
    <property type="match status" value="1"/>
</dbReference>
<name>A0AAD1Y5D7_EUPCR</name>
<dbReference type="GO" id="GO:0005525">
    <property type="term" value="F:GTP binding"/>
    <property type="evidence" value="ECO:0007669"/>
    <property type="project" value="UniProtKB-KW"/>
</dbReference>
<dbReference type="InterPro" id="IPR036543">
    <property type="entry name" value="Guanylate-bd_C_sf"/>
</dbReference>
<feature type="coiled-coil region" evidence="5">
    <location>
        <begin position="144"/>
        <end position="177"/>
    </location>
</feature>
<evidence type="ECO:0000313" key="7">
    <source>
        <dbReference type="EMBL" id="CAI2384181.1"/>
    </source>
</evidence>
<dbReference type="Gene3D" id="1.20.1000.10">
    <property type="entry name" value="Guanylate-binding protein, C-terminal domain"/>
    <property type="match status" value="1"/>
</dbReference>
<dbReference type="Proteomes" id="UP001295684">
    <property type="component" value="Unassembled WGS sequence"/>
</dbReference>